<proteinExistence type="predicted"/>
<evidence type="ECO:0000313" key="2">
    <source>
        <dbReference type="EMBL" id="PPR01702.1"/>
    </source>
</evidence>
<comment type="caution">
    <text evidence="2">The sequence shown here is derived from an EMBL/GenBank/DDBJ whole genome shotgun (WGS) entry which is preliminary data.</text>
</comment>
<dbReference type="AlphaFoldDB" id="A0A409YFA7"/>
<gene>
    <name evidence="2" type="ORF">CVT26_013100</name>
</gene>
<keyword evidence="3" id="KW-1185">Reference proteome</keyword>
<organism evidence="2 3">
    <name type="scientific">Gymnopilus dilepis</name>
    <dbReference type="NCBI Taxonomy" id="231916"/>
    <lineage>
        <taxon>Eukaryota</taxon>
        <taxon>Fungi</taxon>
        <taxon>Dikarya</taxon>
        <taxon>Basidiomycota</taxon>
        <taxon>Agaricomycotina</taxon>
        <taxon>Agaricomycetes</taxon>
        <taxon>Agaricomycetidae</taxon>
        <taxon>Agaricales</taxon>
        <taxon>Agaricineae</taxon>
        <taxon>Hymenogastraceae</taxon>
        <taxon>Gymnopilus</taxon>
    </lineage>
</organism>
<dbReference type="InParanoid" id="A0A409YFA7"/>
<reference evidence="2 3" key="1">
    <citation type="journal article" date="2018" name="Evol. Lett.">
        <title>Horizontal gene cluster transfer increased hallucinogenic mushroom diversity.</title>
        <authorList>
            <person name="Reynolds H.T."/>
            <person name="Vijayakumar V."/>
            <person name="Gluck-Thaler E."/>
            <person name="Korotkin H.B."/>
            <person name="Matheny P.B."/>
            <person name="Slot J.C."/>
        </authorList>
    </citation>
    <scope>NUCLEOTIDE SEQUENCE [LARGE SCALE GENOMIC DNA]</scope>
    <source>
        <strain evidence="2 3">SRW20</strain>
    </source>
</reference>
<dbReference type="Proteomes" id="UP000284706">
    <property type="component" value="Unassembled WGS sequence"/>
</dbReference>
<evidence type="ECO:0000256" key="1">
    <source>
        <dbReference type="SAM" id="MobiDB-lite"/>
    </source>
</evidence>
<sequence length="501" mass="54262">MYPASDYVYNISKNFNHGTAVHPFGMDALTQGDFSPPSQAYPSGGPVVQWHDNGFAAMGQQQQGSEGHFFGTRTQHYTHYYTPFDEAPRYLASIPTLLRHLSEFYEQDARATSIRAQRGNDIYTQMSLPPESSMDLSRPVRCSDVTVPPLSEPAWPIDKTLNALNKNLADILARRPPLSTSHTSTSTLAPAQHLLPQQDDVGYQYGTIVTDGLFGTNIAVTAVHSEAANQPYAFDHQNTTGQFTSSKPTLVELKQAQVSNHGQSSSSQYSLQYSFHAYKSESGLDQALVEVQSSAVTAVLQPVTIASGQTSQESFQPYGGGSSLDMALVERPSPASTVALTPARTPTSTTTNVPSIQSAPASTMHAQPAMIPTSTSTNSTPSSQSVPVPTRKRKAGTDEGPIMSASAPSSSAPRKKRKSTSSSPKPRQPPRPRYFPSTSSYRPIESRLPAMVPEQVEGYQRLPRDPNASVYDMLGIPTSVGRPGSRHGPFTPRSKEDSRRS</sequence>
<accession>A0A409YFA7</accession>
<protein>
    <submittedName>
        <fullName evidence="2">Uncharacterized protein</fullName>
    </submittedName>
</protein>
<feature type="compositionally biased region" description="Low complexity" evidence="1">
    <location>
        <begin position="341"/>
        <end position="354"/>
    </location>
</feature>
<feature type="compositionally biased region" description="Polar residues" evidence="1">
    <location>
        <begin position="355"/>
        <end position="365"/>
    </location>
</feature>
<feature type="compositionally biased region" description="Low complexity" evidence="1">
    <location>
        <begin position="372"/>
        <end position="389"/>
    </location>
</feature>
<name>A0A409YFA7_9AGAR</name>
<evidence type="ECO:0000313" key="3">
    <source>
        <dbReference type="Proteomes" id="UP000284706"/>
    </source>
</evidence>
<feature type="region of interest" description="Disordered" evidence="1">
    <location>
        <begin position="337"/>
        <end position="501"/>
    </location>
</feature>
<dbReference type="EMBL" id="NHYE01000912">
    <property type="protein sequence ID" value="PPR01702.1"/>
    <property type="molecule type" value="Genomic_DNA"/>
</dbReference>